<keyword evidence="3" id="KW-0732">Signal</keyword>
<accession>A0AAN8XHN5</accession>
<evidence type="ECO:0000256" key="5">
    <source>
        <dbReference type="ARBA" id="ARBA00022889"/>
    </source>
</evidence>
<dbReference type="PROSITE" id="PS50853">
    <property type="entry name" value="FN3"/>
    <property type="match status" value="2"/>
</dbReference>
<evidence type="ECO:0008006" key="16">
    <source>
        <dbReference type="Google" id="ProtNLM"/>
    </source>
</evidence>
<evidence type="ECO:0000259" key="12">
    <source>
        <dbReference type="PROSITE" id="PS50835"/>
    </source>
</evidence>
<dbReference type="Proteomes" id="UP001381693">
    <property type="component" value="Unassembled WGS sequence"/>
</dbReference>
<reference evidence="14 15" key="1">
    <citation type="submission" date="2023-11" db="EMBL/GenBank/DDBJ databases">
        <title>Halocaridina rubra genome assembly.</title>
        <authorList>
            <person name="Smith C."/>
        </authorList>
    </citation>
    <scope>NUCLEOTIDE SEQUENCE [LARGE SCALE GENOMIC DNA]</scope>
    <source>
        <strain evidence="14">EP-1</strain>
        <tissue evidence="14">Whole</tissue>
    </source>
</reference>
<evidence type="ECO:0000256" key="2">
    <source>
        <dbReference type="ARBA" id="ARBA00022692"/>
    </source>
</evidence>
<comment type="caution">
    <text evidence="14">The sequence shown here is derived from an EMBL/GenBank/DDBJ whole genome shotgun (WGS) entry which is preliminary data.</text>
</comment>
<feature type="compositionally biased region" description="Basic and acidic residues" evidence="10">
    <location>
        <begin position="607"/>
        <end position="617"/>
    </location>
</feature>
<dbReference type="InterPro" id="IPR036179">
    <property type="entry name" value="Ig-like_dom_sf"/>
</dbReference>
<dbReference type="SUPFAM" id="SSF49265">
    <property type="entry name" value="Fibronectin type III"/>
    <property type="match status" value="1"/>
</dbReference>
<feature type="domain" description="Fibronectin type-III" evidence="13">
    <location>
        <begin position="179"/>
        <end position="272"/>
    </location>
</feature>
<dbReference type="Pfam" id="PF25059">
    <property type="entry name" value="FN3_DSCAM-DSCAML_C"/>
    <property type="match status" value="1"/>
</dbReference>
<evidence type="ECO:0000313" key="15">
    <source>
        <dbReference type="Proteomes" id="UP001381693"/>
    </source>
</evidence>
<protein>
    <recommendedName>
        <fullName evidence="16">Down syndrome cell adhesion molecule-like protein Dscam2</fullName>
    </recommendedName>
</protein>
<feature type="compositionally biased region" description="Polar residues" evidence="10">
    <location>
        <begin position="644"/>
        <end position="658"/>
    </location>
</feature>
<evidence type="ECO:0000256" key="4">
    <source>
        <dbReference type="ARBA" id="ARBA00022737"/>
    </source>
</evidence>
<dbReference type="PANTHER" id="PTHR44170:SF6">
    <property type="entry name" value="CONTACTIN"/>
    <property type="match status" value="1"/>
</dbReference>
<evidence type="ECO:0000256" key="11">
    <source>
        <dbReference type="SAM" id="Phobius"/>
    </source>
</evidence>
<evidence type="ECO:0000259" key="13">
    <source>
        <dbReference type="PROSITE" id="PS50853"/>
    </source>
</evidence>
<dbReference type="SUPFAM" id="SSF48726">
    <property type="entry name" value="Immunoglobulin"/>
    <property type="match status" value="1"/>
</dbReference>
<dbReference type="AlphaFoldDB" id="A0AAN8XHN5"/>
<keyword evidence="7 11" id="KW-0472">Membrane</keyword>
<feature type="domain" description="Ig-like" evidence="12">
    <location>
        <begin position="77"/>
        <end position="171"/>
    </location>
</feature>
<feature type="transmembrane region" description="Helical" evidence="11">
    <location>
        <begin position="398"/>
        <end position="420"/>
    </location>
</feature>
<evidence type="ECO:0000256" key="6">
    <source>
        <dbReference type="ARBA" id="ARBA00022989"/>
    </source>
</evidence>
<keyword evidence="8" id="KW-1015">Disulfide bond</keyword>
<keyword evidence="2 11" id="KW-0812">Transmembrane</keyword>
<keyword evidence="6 11" id="KW-1133">Transmembrane helix</keyword>
<feature type="region of interest" description="Disordered" evidence="10">
    <location>
        <begin position="554"/>
        <end position="750"/>
    </location>
</feature>
<dbReference type="SMART" id="SM00060">
    <property type="entry name" value="FN3"/>
    <property type="match status" value="1"/>
</dbReference>
<sequence>MSWEVNTTNLEKNLDTLPPATNISVRVKAFNDVAVRDVVGAGGSDATWKELTNLSPGVRVQLWVTATSVIGEGSPSPRLTVVPVPTHKYAPLAVGGGQVWQVGMGAGVTLGCRGIGTPLPVVSWTKGSTHHIINGQFTQLLPGGDLHLTGVRDSANYSCWVRNTEGTDSLTHQVIVITSPDPPKLTLSHSSQDTLNLTLTPTGDGGAPILGYTLHHRGRAGEWAEMNAEPGNANVVVRGLACGAPYHLYVTAWNSHGTSTPSPVLVANTQGKPPGRPEPGRLVEVNATCITLRLYMWPEMGCAITHWKVDLGNEDDSTLWQPLHGNVERDVSDLGICDLALASRHLLRLTAYSTAGETAVVYRVATGDSAGTSFTAESVQEVILGGSVGVGGWLDAHVVAGVVSALLLATALIICVCVAFRRKRYGGYSRQGESLDNKGGGEDDNARNCEITRTHLYSPTPTKKPRGSLASLKTQDDTTDPYEICPYATFSVGSSEATLEYGLSLHAMTPRDCLDYPTHSDGHHVLEAPVYGRTSRQRSQSNYKETEIAYITSNRDRGGDYVGHSKSLSCPQPTPAPTPNPGASDQKEWEDDTRKDSGCRPHRSRSRTREACRRDSSTESNDASSPVQQRQHYQHPQIIAPQSHLAQQQLPSTVSAVTGRNRPHPLPPVRLVRRPSESSSSDTSPMTPPRPLHPPSAFSDSRELSEAECDREIHQRQRKNVSEETDSFSGAGSIGKPPSRGSGSSGGDIKAELSALLQRYQDQQLQKLRKLPEKNPYSINV</sequence>
<dbReference type="GO" id="GO:0005886">
    <property type="term" value="C:plasma membrane"/>
    <property type="evidence" value="ECO:0007669"/>
    <property type="project" value="UniProtKB-SubCell"/>
</dbReference>
<dbReference type="PANTHER" id="PTHR44170">
    <property type="entry name" value="PROTEIN SIDEKICK"/>
    <property type="match status" value="1"/>
</dbReference>
<dbReference type="InterPro" id="IPR007110">
    <property type="entry name" value="Ig-like_dom"/>
</dbReference>
<dbReference type="InterPro" id="IPR056754">
    <property type="entry name" value="DSCAM/DSCAML_C"/>
</dbReference>
<keyword evidence="4" id="KW-0677">Repeat</keyword>
<evidence type="ECO:0000256" key="9">
    <source>
        <dbReference type="ARBA" id="ARBA00023319"/>
    </source>
</evidence>
<name>A0AAN8XHN5_HALRR</name>
<evidence type="ECO:0000256" key="8">
    <source>
        <dbReference type="ARBA" id="ARBA00023157"/>
    </source>
</evidence>
<organism evidence="14 15">
    <name type="scientific">Halocaridina rubra</name>
    <name type="common">Hawaiian red shrimp</name>
    <dbReference type="NCBI Taxonomy" id="373956"/>
    <lineage>
        <taxon>Eukaryota</taxon>
        <taxon>Metazoa</taxon>
        <taxon>Ecdysozoa</taxon>
        <taxon>Arthropoda</taxon>
        <taxon>Crustacea</taxon>
        <taxon>Multicrustacea</taxon>
        <taxon>Malacostraca</taxon>
        <taxon>Eumalacostraca</taxon>
        <taxon>Eucarida</taxon>
        <taxon>Decapoda</taxon>
        <taxon>Pleocyemata</taxon>
        <taxon>Caridea</taxon>
        <taxon>Atyoidea</taxon>
        <taxon>Atyidae</taxon>
        <taxon>Halocaridina</taxon>
    </lineage>
</organism>
<dbReference type="Pfam" id="PF00041">
    <property type="entry name" value="fn3"/>
    <property type="match status" value="1"/>
</dbReference>
<evidence type="ECO:0000256" key="10">
    <source>
        <dbReference type="SAM" id="MobiDB-lite"/>
    </source>
</evidence>
<dbReference type="InterPro" id="IPR013783">
    <property type="entry name" value="Ig-like_fold"/>
</dbReference>
<feature type="compositionally biased region" description="Polar residues" evidence="10">
    <location>
        <begin position="618"/>
        <end position="631"/>
    </location>
</feature>
<keyword evidence="5" id="KW-0130">Cell adhesion</keyword>
<evidence type="ECO:0000256" key="1">
    <source>
        <dbReference type="ARBA" id="ARBA00004167"/>
    </source>
</evidence>
<dbReference type="InterPro" id="IPR036116">
    <property type="entry name" value="FN3_sf"/>
</dbReference>
<feature type="compositionally biased region" description="Basic and acidic residues" evidence="10">
    <location>
        <begin position="700"/>
        <end position="715"/>
    </location>
</feature>
<keyword evidence="15" id="KW-1185">Reference proteome</keyword>
<proteinExistence type="predicted"/>
<evidence type="ECO:0000313" key="14">
    <source>
        <dbReference type="EMBL" id="KAK7081828.1"/>
    </source>
</evidence>
<dbReference type="InterPro" id="IPR003961">
    <property type="entry name" value="FN3_dom"/>
</dbReference>
<dbReference type="PROSITE" id="PS50835">
    <property type="entry name" value="IG_LIKE"/>
    <property type="match status" value="1"/>
</dbReference>
<keyword evidence="9" id="KW-0393">Immunoglobulin domain</keyword>
<dbReference type="Gene3D" id="2.60.40.10">
    <property type="entry name" value="Immunoglobulins"/>
    <property type="match status" value="2"/>
</dbReference>
<feature type="region of interest" description="Disordered" evidence="10">
    <location>
        <begin position="452"/>
        <end position="476"/>
    </location>
</feature>
<dbReference type="GO" id="GO:0098609">
    <property type="term" value="P:cell-cell adhesion"/>
    <property type="evidence" value="ECO:0007669"/>
    <property type="project" value="TreeGrafter"/>
</dbReference>
<evidence type="ECO:0000256" key="3">
    <source>
        <dbReference type="ARBA" id="ARBA00022729"/>
    </source>
</evidence>
<feature type="domain" description="Fibronectin type-III" evidence="13">
    <location>
        <begin position="1"/>
        <end position="86"/>
    </location>
</feature>
<evidence type="ECO:0000256" key="7">
    <source>
        <dbReference type="ARBA" id="ARBA00023136"/>
    </source>
</evidence>
<gene>
    <name evidence="14" type="ORF">SK128_021787</name>
</gene>
<dbReference type="EMBL" id="JAXCGZ010004406">
    <property type="protein sequence ID" value="KAK7081828.1"/>
    <property type="molecule type" value="Genomic_DNA"/>
</dbReference>
<comment type="subcellular location">
    <subcellularLocation>
        <location evidence="1">Membrane</location>
        <topology evidence="1">Single-pass membrane protein</topology>
    </subcellularLocation>
</comment>
<dbReference type="CDD" id="cd00063">
    <property type="entry name" value="FN3"/>
    <property type="match status" value="1"/>
</dbReference>